<evidence type="ECO:0000313" key="1">
    <source>
        <dbReference type="EMBL" id="VDD27507.1"/>
    </source>
</evidence>
<dbReference type="AlphaFoldDB" id="A0A3P6D8S4"/>
<protein>
    <submittedName>
        <fullName evidence="1">Uncharacterized protein</fullName>
    </submittedName>
</protein>
<proteinExistence type="predicted"/>
<name>A0A3P6D8S4_BRAOL</name>
<gene>
    <name evidence="1" type="ORF">BOLC2T12490H</name>
</gene>
<sequence length="91" mass="10212">MREQTHLTISAFGYIATLDGEHSRILAASHGRFSAVTRIPSRHSSASNNHFQPLRDIFLLLPLGQTSLAPPFFGQCLWSSLRRHRVLSVQT</sequence>
<dbReference type="EMBL" id="LR031874">
    <property type="protein sequence ID" value="VDD27507.1"/>
    <property type="molecule type" value="Genomic_DNA"/>
</dbReference>
<organism evidence="1">
    <name type="scientific">Brassica oleracea</name>
    <name type="common">Wild cabbage</name>
    <dbReference type="NCBI Taxonomy" id="3712"/>
    <lineage>
        <taxon>Eukaryota</taxon>
        <taxon>Viridiplantae</taxon>
        <taxon>Streptophyta</taxon>
        <taxon>Embryophyta</taxon>
        <taxon>Tracheophyta</taxon>
        <taxon>Spermatophyta</taxon>
        <taxon>Magnoliopsida</taxon>
        <taxon>eudicotyledons</taxon>
        <taxon>Gunneridae</taxon>
        <taxon>Pentapetalae</taxon>
        <taxon>rosids</taxon>
        <taxon>malvids</taxon>
        <taxon>Brassicales</taxon>
        <taxon>Brassicaceae</taxon>
        <taxon>Brassiceae</taxon>
        <taxon>Brassica</taxon>
    </lineage>
</organism>
<reference evidence="1" key="1">
    <citation type="submission" date="2018-11" db="EMBL/GenBank/DDBJ databases">
        <authorList>
            <consortium name="Genoscope - CEA"/>
            <person name="William W."/>
        </authorList>
    </citation>
    <scope>NUCLEOTIDE SEQUENCE</scope>
</reference>
<accession>A0A3P6D8S4</accession>